<feature type="domain" description="LytR/CpsA/Psr regulator C-terminal" evidence="3">
    <location>
        <begin position="145"/>
        <end position="232"/>
    </location>
</feature>
<reference evidence="4 5" key="1">
    <citation type="submission" date="2024-03" db="EMBL/GenBank/DDBJ databases">
        <title>Draft genome sequence of Pseudonocardia nematodicida JCM 31783.</title>
        <authorList>
            <person name="Butdee W."/>
            <person name="Duangmal K."/>
        </authorList>
    </citation>
    <scope>NUCLEOTIDE SEQUENCE [LARGE SCALE GENOMIC DNA]</scope>
    <source>
        <strain evidence="4 5">JCM 31783</strain>
    </source>
</reference>
<dbReference type="Gene3D" id="3.30.70.2390">
    <property type="match status" value="1"/>
</dbReference>
<proteinExistence type="predicted"/>
<name>A0ABV1KBJ4_9PSEU</name>
<gene>
    <name evidence="4" type="ORF">WIS52_15370</name>
</gene>
<keyword evidence="2" id="KW-0812">Transmembrane</keyword>
<dbReference type="InterPro" id="IPR027381">
    <property type="entry name" value="LytR/CpsA/Psr_C"/>
</dbReference>
<comment type="caution">
    <text evidence="4">The sequence shown here is derived from an EMBL/GenBank/DDBJ whole genome shotgun (WGS) entry which is preliminary data.</text>
</comment>
<keyword evidence="2" id="KW-0472">Membrane</keyword>
<feature type="compositionally biased region" description="Low complexity" evidence="1">
    <location>
        <begin position="52"/>
        <end position="66"/>
    </location>
</feature>
<keyword evidence="2" id="KW-1133">Transmembrane helix</keyword>
<dbReference type="EMBL" id="JBEDNQ010000006">
    <property type="protein sequence ID" value="MEQ3551852.1"/>
    <property type="molecule type" value="Genomic_DNA"/>
</dbReference>
<accession>A0ABV1KBJ4</accession>
<dbReference type="Pfam" id="PF13399">
    <property type="entry name" value="LytR_C"/>
    <property type="match status" value="1"/>
</dbReference>
<feature type="transmembrane region" description="Helical" evidence="2">
    <location>
        <begin position="12"/>
        <end position="34"/>
    </location>
</feature>
<evidence type="ECO:0000313" key="5">
    <source>
        <dbReference type="Proteomes" id="UP001494902"/>
    </source>
</evidence>
<feature type="compositionally biased region" description="Low complexity" evidence="1">
    <location>
        <begin position="88"/>
        <end position="104"/>
    </location>
</feature>
<organism evidence="4 5">
    <name type="scientific">Pseudonocardia nematodicida</name>
    <dbReference type="NCBI Taxonomy" id="1206997"/>
    <lineage>
        <taxon>Bacteria</taxon>
        <taxon>Bacillati</taxon>
        <taxon>Actinomycetota</taxon>
        <taxon>Actinomycetes</taxon>
        <taxon>Pseudonocardiales</taxon>
        <taxon>Pseudonocardiaceae</taxon>
        <taxon>Pseudonocardia</taxon>
    </lineage>
</organism>
<protein>
    <submittedName>
        <fullName evidence="4">LytR C-terminal domain-containing protein</fullName>
    </submittedName>
</protein>
<evidence type="ECO:0000256" key="2">
    <source>
        <dbReference type="SAM" id="Phobius"/>
    </source>
</evidence>
<dbReference type="RefSeq" id="WP_349298932.1">
    <property type="nucleotide sequence ID" value="NZ_JBEDNQ010000006.1"/>
</dbReference>
<feature type="compositionally biased region" description="Gly residues" evidence="1">
    <location>
        <begin position="75"/>
        <end position="87"/>
    </location>
</feature>
<evidence type="ECO:0000259" key="3">
    <source>
        <dbReference type="Pfam" id="PF13399"/>
    </source>
</evidence>
<feature type="region of interest" description="Disordered" evidence="1">
    <location>
        <begin position="40"/>
        <end position="140"/>
    </location>
</feature>
<dbReference type="Proteomes" id="UP001494902">
    <property type="component" value="Unassembled WGS sequence"/>
</dbReference>
<evidence type="ECO:0000313" key="4">
    <source>
        <dbReference type="EMBL" id="MEQ3551852.1"/>
    </source>
</evidence>
<keyword evidence="5" id="KW-1185">Reference proteome</keyword>
<evidence type="ECO:0000256" key="1">
    <source>
        <dbReference type="SAM" id="MobiDB-lite"/>
    </source>
</evidence>
<sequence>MTAPASGGQSPLKIAGIALIGVGVVAGVVGLFGLGGDGDGGNQAAPAPTASAGPEPGQGEQPAPGEDGATPDENGAGGAGSGDGTSGADGTAGEDGTSPFTPGAPGTPGSPGFDGAGDGVQPPAAAPGPAAPGAVRESAPAVRPAVRIYNNSTIRGLAEQAASEFRSNGWDVAQVQNYSQGVIPTSTVYYRGADEKAAADEIAQRFGMRAEPRFDGIQDATPGLIVIVTRDFSAA</sequence>